<organism evidence="1 2">
    <name type="scientific">Microcystis aeruginosa 11-30S32</name>
    <dbReference type="NCBI Taxonomy" id="2358142"/>
    <lineage>
        <taxon>Bacteria</taxon>
        <taxon>Bacillati</taxon>
        <taxon>Cyanobacteriota</taxon>
        <taxon>Cyanophyceae</taxon>
        <taxon>Oscillatoriophycideae</taxon>
        <taxon>Chroococcales</taxon>
        <taxon>Microcystaceae</taxon>
        <taxon>Microcystis</taxon>
    </lineage>
</organism>
<dbReference type="Proteomes" id="UP000321223">
    <property type="component" value="Unassembled WGS sequence"/>
</dbReference>
<accession>A0A510PJW7</accession>
<sequence>MVNQIAAAANFGDQPRQKIYIIGEMIVEKK</sequence>
<name>A0A510PJW7_MICAE</name>
<dbReference type="AlphaFoldDB" id="A0A510PJW7"/>
<gene>
    <name evidence="1" type="ORF">MAE30S32_27580</name>
</gene>
<proteinExistence type="predicted"/>
<comment type="caution">
    <text evidence="1">The sequence shown here is derived from an EMBL/GenBank/DDBJ whole genome shotgun (WGS) entry which is preliminary data.</text>
</comment>
<dbReference type="EMBL" id="BHVU01000168">
    <property type="protein sequence ID" value="GCA94106.1"/>
    <property type="molecule type" value="Genomic_DNA"/>
</dbReference>
<evidence type="ECO:0000313" key="1">
    <source>
        <dbReference type="EMBL" id="GCA94106.1"/>
    </source>
</evidence>
<reference evidence="1 2" key="1">
    <citation type="journal article" date="2019" name="Appl. Environ. Microbiol.">
        <title>Co-occurrence of broad and narrow host-range viruses infecting the toxic bloom-forming cyanobacterium Microcystis aeruginosa.</title>
        <authorList>
            <person name="Morimoto D."/>
            <person name="Tominaga K."/>
            <person name="Nishimura Y."/>
            <person name="Yoshida N."/>
            <person name="Kimura S."/>
            <person name="Sako Y."/>
            <person name="Yoshida T."/>
        </authorList>
    </citation>
    <scope>NUCLEOTIDE SEQUENCE [LARGE SCALE GENOMIC DNA]</scope>
    <source>
        <strain evidence="1 2">11-30S32</strain>
    </source>
</reference>
<evidence type="ECO:0000313" key="2">
    <source>
        <dbReference type="Proteomes" id="UP000321223"/>
    </source>
</evidence>
<protein>
    <submittedName>
        <fullName evidence="1">Uncharacterized protein</fullName>
    </submittedName>
</protein>